<keyword evidence="3" id="KW-1185">Reference proteome</keyword>
<dbReference type="OrthoDB" id="3365614at2"/>
<evidence type="ECO:0000313" key="3">
    <source>
        <dbReference type="Proteomes" id="UP000198949"/>
    </source>
</evidence>
<dbReference type="AlphaFoldDB" id="A0A1G6Z2T4"/>
<dbReference type="PROSITE" id="PS51318">
    <property type="entry name" value="TAT"/>
    <property type="match status" value="1"/>
</dbReference>
<dbReference type="InterPro" id="IPR006311">
    <property type="entry name" value="TAT_signal"/>
</dbReference>
<dbReference type="RefSeq" id="WP_143014959.1">
    <property type="nucleotide sequence ID" value="NZ_FNAD01000010.1"/>
</dbReference>
<protein>
    <submittedName>
        <fullName evidence="2">Uncharacterized protein</fullName>
    </submittedName>
</protein>
<proteinExistence type="predicted"/>
<accession>A0A1G6Z2T4</accession>
<sequence>MSTTAKRMVKGRKAFMAATAVAAAAGAIVLPVQGAAAAETGTGQACTVEKLPIPDGLLFTFTTGMSDDGSVVAYRAYPAGNGDERFPLLYSDGEVTEVPIPGLDQQIADVNSSGDGAGYGFLGEGGAVPYAWRDGALVELANADSGQANGINEHGDIVGTVAKWDGEAESELPVIWPAGETEPVALPLPEGAGRAGASEIGDDGVVVGDYENAEGVPVPYMWDADGKGSHLPMPEGVDPETAWSYASDLQGDWASGYLETPELGAVGVVWNLAEGTAHVTGLEGRATVNAEGTAAGETFPNAAFQPRDGKVVELPGAWDPADNYFGDTADQISADGSTIAGSVYVGEDADGWHVLNAVVWTCA</sequence>
<feature type="signal peptide" evidence="1">
    <location>
        <begin position="1"/>
        <end position="37"/>
    </location>
</feature>
<feature type="chain" id="PRO_5011620422" evidence="1">
    <location>
        <begin position="38"/>
        <end position="363"/>
    </location>
</feature>
<name>A0A1G6Z2T4_9ACTN</name>
<dbReference type="Proteomes" id="UP000198949">
    <property type="component" value="Unassembled WGS sequence"/>
</dbReference>
<keyword evidence="1" id="KW-0732">Signal</keyword>
<reference evidence="3" key="1">
    <citation type="submission" date="2016-10" db="EMBL/GenBank/DDBJ databases">
        <authorList>
            <person name="Varghese N."/>
            <person name="Submissions S."/>
        </authorList>
    </citation>
    <scope>NUCLEOTIDE SEQUENCE [LARGE SCALE GENOMIC DNA]</scope>
    <source>
        <strain evidence="3">CGMCC 4.3516</strain>
    </source>
</reference>
<gene>
    <name evidence="2" type="ORF">SAMN05216270_11022</name>
</gene>
<evidence type="ECO:0000256" key="1">
    <source>
        <dbReference type="SAM" id="SignalP"/>
    </source>
</evidence>
<dbReference type="EMBL" id="FNAD01000010">
    <property type="protein sequence ID" value="SDD96930.1"/>
    <property type="molecule type" value="Genomic_DNA"/>
</dbReference>
<organism evidence="2 3">
    <name type="scientific">Glycomyces harbinensis</name>
    <dbReference type="NCBI Taxonomy" id="58114"/>
    <lineage>
        <taxon>Bacteria</taxon>
        <taxon>Bacillati</taxon>
        <taxon>Actinomycetota</taxon>
        <taxon>Actinomycetes</taxon>
        <taxon>Glycomycetales</taxon>
        <taxon>Glycomycetaceae</taxon>
        <taxon>Glycomyces</taxon>
    </lineage>
</organism>
<evidence type="ECO:0000313" key="2">
    <source>
        <dbReference type="EMBL" id="SDD96930.1"/>
    </source>
</evidence>